<accession>A0A9W6IV80</accession>
<sequence length="116" mass="12863">MQPPPSFIGSDEPASEPWDEEEAERLLGQYALVGVTWAFDDGDLFGQYHGRVVSADPVAGISIACEGRWKGEMLVLPPAVDWFEPAKPGDYRLRTTGETVTNPDVLSTWRIERDAQ</sequence>
<evidence type="ECO:0000313" key="2">
    <source>
        <dbReference type="EMBL" id="GLK57153.1"/>
    </source>
</evidence>
<dbReference type="Proteomes" id="UP001143400">
    <property type="component" value="Unassembled WGS sequence"/>
</dbReference>
<proteinExistence type="predicted"/>
<comment type="caution">
    <text evidence="2">The sequence shown here is derived from an EMBL/GenBank/DDBJ whole genome shotgun (WGS) entry which is preliminary data.</text>
</comment>
<reference evidence="2" key="2">
    <citation type="submission" date="2023-01" db="EMBL/GenBank/DDBJ databases">
        <authorList>
            <person name="Sun Q."/>
            <person name="Evtushenko L."/>
        </authorList>
    </citation>
    <scope>NUCLEOTIDE SEQUENCE</scope>
    <source>
        <strain evidence="2">VKM B-1606</strain>
    </source>
</reference>
<feature type="region of interest" description="Disordered" evidence="1">
    <location>
        <begin position="1"/>
        <end position="21"/>
    </location>
</feature>
<name>A0A9W6IV80_9HYPH</name>
<evidence type="ECO:0000313" key="3">
    <source>
        <dbReference type="Proteomes" id="UP001143400"/>
    </source>
</evidence>
<organism evidence="2 3">
    <name type="scientific">Methylopila capsulata</name>
    <dbReference type="NCBI Taxonomy" id="61654"/>
    <lineage>
        <taxon>Bacteria</taxon>
        <taxon>Pseudomonadati</taxon>
        <taxon>Pseudomonadota</taxon>
        <taxon>Alphaproteobacteria</taxon>
        <taxon>Hyphomicrobiales</taxon>
        <taxon>Methylopilaceae</taxon>
        <taxon>Methylopila</taxon>
    </lineage>
</organism>
<protein>
    <submittedName>
        <fullName evidence="2">Uncharacterized protein</fullName>
    </submittedName>
</protein>
<dbReference type="AlphaFoldDB" id="A0A9W6IV80"/>
<evidence type="ECO:0000256" key="1">
    <source>
        <dbReference type="SAM" id="MobiDB-lite"/>
    </source>
</evidence>
<dbReference type="EMBL" id="BSFF01000003">
    <property type="protein sequence ID" value="GLK57153.1"/>
    <property type="molecule type" value="Genomic_DNA"/>
</dbReference>
<gene>
    <name evidence="2" type="ORF">GCM10008170_31720</name>
</gene>
<reference evidence="2" key="1">
    <citation type="journal article" date="2014" name="Int. J. Syst. Evol. Microbiol.">
        <title>Complete genome sequence of Corynebacterium casei LMG S-19264T (=DSM 44701T), isolated from a smear-ripened cheese.</title>
        <authorList>
            <consortium name="US DOE Joint Genome Institute (JGI-PGF)"/>
            <person name="Walter F."/>
            <person name="Albersmeier A."/>
            <person name="Kalinowski J."/>
            <person name="Ruckert C."/>
        </authorList>
    </citation>
    <scope>NUCLEOTIDE SEQUENCE</scope>
    <source>
        <strain evidence="2">VKM B-1606</strain>
    </source>
</reference>